<feature type="non-terminal residue" evidence="1">
    <location>
        <position position="134"/>
    </location>
</feature>
<dbReference type="STRING" id="1095629.A0A0C9WIN2"/>
<dbReference type="HOGENOM" id="CLU_1901206_0_0_1"/>
<proteinExistence type="predicted"/>
<dbReference type="OrthoDB" id="3045840at2759"/>
<dbReference type="Proteomes" id="UP000054477">
    <property type="component" value="Unassembled WGS sequence"/>
</dbReference>
<accession>A0A0C9WIN2</accession>
<reference evidence="2" key="2">
    <citation type="submission" date="2015-01" db="EMBL/GenBank/DDBJ databases">
        <title>Evolutionary Origins and Diversification of the Mycorrhizal Mutualists.</title>
        <authorList>
            <consortium name="DOE Joint Genome Institute"/>
            <consortium name="Mycorrhizal Genomics Consortium"/>
            <person name="Kohler A."/>
            <person name="Kuo A."/>
            <person name="Nagy L.G."/>
            <person name="Floudas D."/>
            <person name="Copeland A."/>
            <person name="Barry K.W."/>
            <person name="Cichocki N."/>
            <person name="Veneault-Fourrey C."/>
            <person name="LaButti K."/>
            <person name="Lindquist E.A."/>
            <person name="Lipzen A."/>
            <person name="Lundell T."/>
            <person name="Morin E."/>
            <person name="Murat C."/>
            <person name="Riley R."/>
            <person name="Ohm R."/>
            <person name="Sun H."/>
            <person name="Tunlid A."/>
            <person name="Henrissat B."/>
            <person name="Grigoriev I.V."/>
            <person name="Hibbett D.S."/>
            <person name="Martin F."/>
        </authorList>
    </citation>
    <scope>NUCLEOTIDE SEQUENCE [LARGE SCALE GENOMIC DNA]</scope>
    <source>
        <strain evidence="2">LaAM-08-1</strain>
    </source>
</reference>
<organism evidence="1 2">
    <name type="scientific">Laccaria amethystina LaAM-08-1</name>
    <dbReference type="NCBI Taxonomy" id="1095629"/>
    <lineage>
        <taxon>Eukaryota</taxon>
        <taxon>Fungi</taxon>
        <taxon>Dikarya</taxon>
        <taxon>Basidiomycota</taxon>
        <taxon>Agaricomycotina</taxon>
        <taxon>Agaricomycetes</taxon>
        <taxon>Agaricomycetidae</taxon>
        <taxon>Agaricales</taxon>
        <taxon>Agaricineae</taxon>
        <taxon>Hydnangiaceae</taxon>
        <taxon>Laccaria</taxon>
    </lineage>
</organism>
<feature type="non-terminal residue" evidence="1">
    <location>
        <position position="1"/>
    </location>
</feature>
<name>A0A0C9WIN2_9AGAR</name>
<dbReference type="EMBL" id="KN838856">
    <property type="protein sequence ID" value="KIJ93239.1"/>
    <property type="molecule type" value="Genomic_DNA"/>
</dbReference>
<protein>
    <submittedName>
        <fullName evidence="1">Uncharacterized protein</fullName>
    </submittedName>
</protein>
<keyword evidence="2" id="KW-1185">Reference proteome</keyword>
<gene>
    <name evidence="1" type="ORF">K443DRAFT_112333</name>
</gene>
<evidence type="ECO:0000313" key="2">
    <source>
        <dbReference type="Proteomes" id="UP000054477"/>
    </source>
</evidence>
<evidence type="ECO:0000313" key="1">
    <source>
        <dbReference type="EMBL" id="KIJ93239.1"/>
    </source>
</evidence>
<reference evidence="1 2" key="1">
    <citation type="submission" date="2014-04" db="EMBL/GenBank/DDBJ databases">
        <authorList>
            <consortium name="DOE Joint Genome Institute"/>
            <person name="Kuo A."/>
            <person name="Kohler A."/>
            <person name="Nagy L.G."/>
            <person name="Floudas D."/>
            <person name="Copeland A."/>
            <person name="Barry K.W."/>
            <person name="Cichocki N."/>
            <person name="Veneault-Fourrey C."/>
            <person name="LaButti K."/>
            <person name="Lindquist E.A."/>
            <person name="Lipzen A."/>
            <person name="Lundell T."/>
            <person name="Morin E."/>
            <person name="Murat C."/>
            <person name="Sun H."/>
            <person name="Tunlid A."/>
            <person name="Henrissat B."/>
            <person name="Grigoriev I.V."/>
            <person name="Hibbett D.S."/>
            <person name="Martin F."/>
            <person name="Nordberg H.P."/>
            <person name="Cantor M.N."/>
            <person name="Hua S.X."/>
        </authorList>
    </citation>
    <scope>NUCLEOTIDE SEQUENCE [LARGE SCALE GENOMIC DNA]</scope>
    <source>
        <strain evidence="1 2">LaAM-08-1</strain>
    </source>
</reference>
<sequence length="134" mass="15154">ILFHLSAPLPCFSTTKGLIFSYRQNTSSFLALNHLREELCNPRNVGSFYSHLNIWNDADDGRTPTHTHHLTPPLTYHPTHITTLALIKRTTYLDPVVPLPTQLHRLNIFGGNETPYESFHTVIGCGVKHGLTRL</sequence>
<dbReference type="AlphaFoldDB" id="A0A0C9WIN2"/>